<dbReference type="CDD" id="cd07731">
    <property type="entry name" value="ComA-like_MBL-fold"/>
    <property type="match status" value="1"/>
</dbReference>
<evidence type="ECO:0000313" key="4">
    <source>
        <dbReference type="Proteomes" id="UP001217044"/>
    </source>
</evidence>
<dbReference type="InterPro" id="IPR035681">
    <property type="entry name" value="ComA-like_MBL"/>
</dbReference>
<feature type="domain" description="Metallo-beta-lactamase" evidence="2">
    <location>
        <begin position="136"/>
        <end position="303"/>
    </location>
</feature>
<dbReference type="RefSeq" id="WP_273990306.1">
    <property type="nucleotide sequence ID" value="NZ_BAABQT010000018.1"/>
</dbReference>
<reference evidence="3 4" key="1">
    <citation type="submission" date="2022-12" db="EMBL/GenBank/DDBJ databases">
        <title>Genome Sequence of Deinococcus aquaticus Type Strain PB314.</title>
        <authorList>
            <person name="Albert C."/>
            <person name="Hill J."/>
            <person name="Boren L."/>
            <person name="Scholz-Ng S."/>
            <person name="Fatema N."/>
            <person name="Grosso R."/>
            <person name="Soboslay E."/>
            <person name="Tuohy J."/>
        </authorList>
    </citation>
    <scope>NUCLEOTIDE SEQUENCE [LARGE SCALE GENOMIC DNA]</scope>
    <source>
        <strain evidence="3 4">PB-314</strain>
    </source>
</reference>
<dbReference type="SMART" id="SM00849">
    <property type="entry name" value="Lactamase_B"/>
    <property type="match status" value="1"/>
</dbReference>
<feature type="region of interest" description="Disordered" evidence="1">
    <location>
        <begin position="1"/>
        <end position="81"/>
    </location>
</feature>
<protein>
    <submittedName>
        <fullName evidence="3">ComEC/Rec2 family competence protein</fullName>
    </submittedName>
</protein>
<name>A0ABY7V3C0_9DEIO</name>
<evidence type="ECO:0000256" key="1">
    <source>
        <dbReference type="SAM" id="MobiDB-lite"/>
    </source>
</evidence>
<dbReference type="Pfam" id="PF00753">
    <property type="entry name" value="Lactamase_B"/>
    <property type="match status" value="1"/>
</dbReference>
<feature type="compositionally biased region" description="Low complexity" evidence="1">
    <location>
        <begin position="16"/>
        <end position="68"/>
    </location>
</feature>
<dbReference type="EMBL" id="CP115165">
    <property type="protein sequence ID" value="WDA59701.1"/>
    <property type="molecule type" value="Genomic_DNA"/>
</dbReference>
<dbReference type="InterPro" id="IPR001279">
    <property type="entry name" value="Metallo-B-lactamas"/>
</dbReference>
<accession>A0ABY7V3C0</accession>
<dbReference type="PANTHER" id="PTHR30619">
    <property type="entry name" value="DNA INTERNALIZATION/COMPETENCE PROTEIN COMEC/REC2"/>
    <property type="match status" value="1"/>
</dbReference>
<proteinExistence type="predicted"/>
<feature type="compositionally biased region" description="Basic and acidic residues" evidence="1">
    <location>
        <begin position="1"/>
        <end position="10"/>
    </location>
</feature>
<evidence type="ECO:0000313" key="3">
    <source>
        <dbReference type="EMBL" id="WDA59701.1"/>
    </source>
</evidence>
<dbReference type="InterPro" id="IPR052159">
    <property type="entry name" value="Competence_DNA_uptake"/>
</dbReference>
<gene>
    <name evidence="3" type="ORF">M8445_05715</name>
</gene>
<dbReference type="InterPro" id="IPR036866">
    <property type="entry name" value="RibonucZ/Hydroxyglut_hydro"/>
</dbReference>
<dbReference type="PANTHER" id="PTHR30619:SF1">
    <property type="entry name" value="RECOMBINATION PROTEIN 2"/>
    <property type="match status" value="1"/>
</dbReference>
<organism evidence="3 4">
    <name type="scientific">Deinococcus aquaticus</name>
    <dbReference type="NCBI Taxonomy" id="328692"/>
    <lineage>
        <taxon>Bacteria</taxon>
        <taxon>Thermotogati</taxon>
        <taxon>Deinococcota</taxon>
        <taxon>Deinococci</taxon>
        <taxon>Deinococcales</taxon>
        <taxon>Deinococcaceae</taxon>
        <taxon>Deinococcus</taxon>
    </lineage>
</organism>
<dbReference type="SUPFAM" id="SSF56281">
    <property type="entry name" value="Metallo-hydrolase/oxidoreductase"/>
    <property type="match status" value="1"/>
</dbReference>
<evidence type="ECO:0000259" key="2">
    <source>
        <dbReference type="SMART" id="SM00849"/>
    </source>
</evidence>
<dbReference type="Gene3D" id="3.60.15.10">
    <property type="entry name" value="Ribonuclease Z/Hydroxyacylglutathione hydrolase-like"/>
    <property type="match status" value="1"/>
</dbReference>
<sequence length="375" mass="38932">MSPRAPRKEAPTPSRAGTTKTAAPKATPTKASATAASTKAAAAKTGSTRASSTKASTPKASSAKAGARTGRRAGKGRSGPSSSDLLGVLVLVVTGSLAACGWIRNQDGGSDAPTSGPATTAPAGAQVTIRFLDVGQGDAILIRSPEGKTALIDGGRSAERLSDQLEKYGVTRLDLMIATHADADHIAGLVPAAALKPRLFINNGMGGTTQTWERLVKALQGVDATFTKASNQTVNLGSVKLRVIAPPPGMPDDQNLNSVGLAVQFGEFRALLTGDSESPETEGWMAQERADLRGPFQVYKSIHHGAANGDTVGWLASVRPQNVVISVGQNSYGHPTDSALRLYRQSGARVYRTDRQGTVTFQGRADGTYTADTDR</sequence>
<keyword evidence="4" id="KW-1185">Reference proteome</keyword>
<dbReference type="Proteomes" id="UP001217044">
    <property type="component" value="Chromosome"/>
</dbReference>